<dbReference type="EMBL" id="JARVCO010000007">
    <property type="protein sequence ID" value="MDZ8117962.1"/>
    <property type="molecule type" value="Genomic_DNA"/>
</dbReference>
<protein>
    <submittedName>
        <fullName evidence="2">Amuc_1100 family pilus-like protein</fullName>
    </submittedName>
</protein>
<comment type="caution">
    <text evidence="2">The sequence shown here is derived from an EMBL/GenBank/DDBJ whole genome shotgun (WGS) entry which is preliminary data.</text>
</comment>
<keyword evidence="1" id="KW-0812">Transmembrane</keyword>
<evidence type="ECO:0000313" key="2">
    <source>
        <dbReference type="EMBL" id="MDZ8117962.1"/>
    </source>
</evidence>
<gene>
    <name evidence="2" type="ORF">P9H32_04920</name>
</gene>
<keyword evidence="1" id="KW-1133">Transmembrane helix</keyword>
<dbReference type="Proteomes" id="UP001290861">
    <property type="component" value="Unassembled WGS sequence"/>
</dbReference>
<feature type="transmembrane region" description="Helical" evidence="1">
    <location>
        <begin position="9"/>
        <end position="29"/>
    </location>
</feature>
<proteinExistence type="predicted"/>
<keyword evidence="3" id="KW-1185">Reference proteome</keyword>
<evidence type="ECO:0000313" key="3">
    <source>
        <dbReference type="Proteomes" id="UP001290861"/>
    </source>
</evidence>
<reference evidence="2 3" key="1">
    <citation type="journal article" date="2024" name="Appl. Environ. Microbiol.">
        <title>Pontiella agarivorans sp. nov., a novel marine anaerobic bacterium capable of degrading macroalgal polysaccharides and fixing nitrogen.</title>
        <authorList>
            <person name="Liu N."/>
            <person name="Kivenson V."/>
            <person name="Peng X."/>
            <person name="Cui Z."/>
            <person name="Lankiewicz T.S."/>
            <person name="Gosselin K.M."/>
            <person name="English C.J."/>
            <person name="Blair E.M."/>
            <person name="O'Malley M.A."/>
            <person name="Valentine D.L."/>
        </authorList>
    </citation>
    <scope>NUCLEOTIDE SEQUENCE [LARGE SCALE GENOMIC DNA]</scope>
    <source>
        <strain evidence="2 3">NLcol2</strain>
    </source>
</reference>
<sequence>MNLRGRKRLLTVGGICTVILVTELVLLLIQGIQLSLARNKYAELYRIRERLVQRDPFPSAGNVKRIEEHLDELAYHVGELAGELNRDPFPVEAFEAAEFSAQTQGMIERFREKAERAGVKLPDGLEAGFGRYASGGAVADPDQVPRLTRQLYSVERVANVLVEGGVHSITAMARDDFEFAKQEAPRRRRPRNFSESEGLMREHEAARVGPGRLYSVERIRVTFTAKETAVWRVLQGFAQAPHFMQVSAFGHRTLTEIMRYSPAAVKGGRESDDETLKYLAEGVLTGEKALSRPERIIAGDDLVEVALTVDVYNFNLEGMEQ</sequence>
<organism evidence="2 3">
    <name type="scientific">Pontiella agarivorans</name>
    <dbReference type="NCBI Taxonomy" id="3038953"/>
    <lineage>
        <taxon>Bacteria</taxon>
        <taxon>Pseudomonadati</taxon>
        <taxon>Kiritimatiellota</taxon>
        <taxon>Kiritimatiellia</taxon>
        <taxon>Kiritimatiellales</taxon>
        <taxon>Pontiellaceae</taxon>
        <taxon>Pontiella</taxon>
    </lineage>
</organism>
<accession>A0ABU5MV05</accession>
<evidence type="ECO:0000256" key="1">
    <source>
        <dbReference type="SAM" id="Phobius"/>
    </source>
</evidence>
<keyword evidence="1" id="KW-0472">Membrane</keyword>
<name>A0ABU5MV05_9BACT</name>
<dbReference type="RefSeq" id="WP_322607762.1">
    <property type="nucleotide sequence ID" value="NZ_JARVCO010000007.1"/>
</dbReference>